<dbReference type="InterPro" id="IPR038320">
    <property type="entry name" value="KinB_N_sf"/>
</dbReference>
<organism evidence="18 19">
    <name type="scientific">Pseudomonas indica</name>
    <dbReference type="NCBI Taxonomy" id="137658"/>
    <lineage>
        <taxon>Bacteria</taxon>
        <taxon>Pseudomonadati</taxon>
        <taxon>Pseudomonadota</taxon>
        <taxon>Gammaproteobacteria</taxon>
        <taxon>Pseudomonadales</taxon>
        <taxon>Pseudomonadaceae</taxon>
        <taxon>Pseudomonas</taxon>
    </lineage>
</organism>
<dbReference type="GO" id="GO:0007234">
    <property type="term" value="P:osmosensory signaling via phosphorelay pathway"/>
    <property type="evidence" value="ECO:0007669"/>
    <property type="project" value="TreeGrafter"/>
</dbReference>
<dbReference type="InterPro" id="IPR036097">
    <property type="entry name" value="HisK_dim/P_sf"/>
</dbReference>
<feature type="transmembrane region" description="Helical" evidence="13">
    <location>
        <begin position="170"/>
        <end position="190"/>
    </location>
</feature>
<dbReference type="GO" id="GO:0000156">
    <property type="term" value="F:phosphorelay response regulator activity"/>
    <property type="evidence" value="ECO:0007669"/>
    <property type="project" value="TreeGrafter"/>
</dbReference>
<dbReference type="GO" id="GO:0000155">
    <property type="term" value="F:phosphorelay sensor kinase activity"/>
    <property type="evidence" value="ECO:0007669"/>
    <property type="project" value="InterPro"/>
</dbReference>
<evidence type="ECO:0000259" key="17">
    <source>
        <dbReference type="PROSITE" id="PS50885"/>
    </source>
</evidence>
<evidence type="ECO:0000259" key="14">
    <source>
        <dbReference type="PROSITE" id="PS50109"/>
    </source>
</evidence>
<dbReference type="STRING" id="137658.SAMN05216186_11238"/>
<name>A0A1G9FXR8_9PSED</name>
<dbReference type="FunFam" id="3.30.565.10:FF:000006">
    <property type="entry name" value="Sensor histidine kinase WalK"/>
    <property type="match status" value="1"/>
</dbReference>
<keyword evidence="19" id="KW-1185">Reference proteome</keyword>
<dbReference type="InterPro" id="IPR005467">
    <property type="entry name" value="His_kinase_dom"/>
</dbReference>
<dbReference type="SUPFAM" id="SSF47384">
    <property type="entry name" value="Homodimeric domain of signal transducing histidine kinase"/>
    <property type="match status" value="1"/>
</dbReference>
<dbReference type="SMART" id="SM00387">
    <property type="entry name" value="HATPase_c"/>
    <property type="match status" value="1"/>
</dbReference>
<dbReference type="Gene3D" id="1.10.287.130">
    <property type="match status" value="1"/>
</dbReference>
<dbReference type="OrthoDB" id="1931120at2"/>
<keyword evidence="12 13" id="KW-0472">Membrane</keyword>
<dbReference type="InterPro" id="IPR013656">
    <property type="entry name" value="PAS_4"/>
</dbReference>
<dbReference type="Pfam" id="PF00672">
    <property type="entry name" value="HAMP"/>
    <property type="match status" value="1"/>
</dbReference>
<dbReference type="GO" id="GO:0030295">
    <property type="term" value="F:protein kinase activator activity"/>
    <property type="evidence" value="ECO:0007669"/>
    <property type="project" value="TreeGrafter"/>
</dbReference>
<dbReference type="InterPro" id="IPR036890">
    <property type="entry name" value="HATPase_C_sf"/>
</dbReference>
<dbReference type="PROSITE" id="PS50885">
    <property type="entry name" value="HAMP"/>
    <property type="match status" value="1"/>
</dbReference>
<evidence type="ECO:0000256" key="2">
    <source>
        <dbReference type="ARBA" id="ARBA00004141"/>
    </source>
</evidence>
<evidence type="ECO:0000256" key="12">
    <source>
        <dbReference type="ARBA" id="ARBA00023136"/>
    </source>
</evidence>
<dbReference type="CDD" id="cd00082">
    <property type="entry name" value="HisKA"/>
    <property type="match status" value="1"/>
</dbReference>
<proteinExistence type="predicted"/>
<keyword evidence="11" id="KW-0902">Two-component regulatory system</keyword>
<dbReference type="InterPro" id="IPR003661">
    <property type="entry name" value="HisK_dim/P_dom"/>
</dbReference>
<evidence type="ECO:0000256" key="3">
    <source>
        <dbReference type="ARBA" id="ARBA00012438"/>
    </source>
</evidence>
<dbReference type="PROSITE" id="PS50113">
    <property type="entry name" value="PAC"/>
    <property type="match status" value="1"/>
</dbReference>
<feature type="domain" description="Histidine kinase" evidence="14">
    <location>
        <begin position="384"/>
        <end position="597"/>
    </location>
</feature>
<dbReference type="SMART" id="SM00091">
    <property type="entry name" value="PAS"/>
    <property type="match status" value="1"/>
</dbReference>
<evidence type="ECO:0000313" key="18">
    <source>
        <dbReference type="EMBL" id="SDK93226.1"/>
    </source>
</evidence>
<dbReference type="InterPro" id="IPR000014">
    <property type="entry name" value="PAS"/>
</dbReference>
<keyword evidence="4" id="KW-0597">Phosphoprotein</keyword>
<dbReference type="AlphaFoldDB" id="A0A1G9FXR8"/>
<feature type="domain" description="PAC" evidence="16">
    <location>
        <begin position="324"/>
        <end position="380"/>
    </location>
</feature>
<evidence type="ECO:0000256" key="8">
    <source>
        <dbReference type="ARBA" id="ARBA00022777"/>
    </source>
</evidence>
<dbReference type="PANTHER" id="PTHR42878:SF7">
    <property type="entry name" value="SENSOR HISTIDINE KINASE GLRK"/>
    <property type="match status" value="1"/>
</dbReference>
<evidence type="ECO:0000256" key="9">
    <source>
        <dbReference type="ARBA" id="ARBA00022840"/>
    </source>
</evidence>
<dbReference type="InterPro" id="IPR031909">
    <property type="entry name" value="KinB_sensor_dom"/>
</dbReference>
<evidence type="ECO:0000313" key="19">
    <source>
        <dbReference type="Proteomes" id="UP000198706"/>
    </source>
</evidence>
<evidence type="ECO:0000256" key="10">
    <source>
        <dbReference type="ARBA" id="ARBA00022989"/>
    </source>
</evidence>
<dbReference type="Pfam" id="PF02518">
    <property type="entry name" value="HATPase_c"/>
    <property type="match status" value="1"/>
</dbReference>
<dbReference type="PRINTS" id="PR00344">
    <property type="entry name" value="BCTRLSENSOR"/>
</dbReference>
<dbReference type="Gene3D" id="1.20.120.880">
    <property type="entry name" value="Histidine kinase (KinB), sensor domain"/>
    <property type="match status" value="1"/>
</dbReference>
<dbReference type="EC" id="2.7.13.3" evidence="3"/>
<evidence type="ECO:0000256" key="4">
    <source>
        <dbReference type="ARBA" id="ARBA00022553"/>
    </source>
</evidence>
<keyword evidence="5" id="KW-0808">Transferase</keyword>
<feature type="domain" description="PAS" evidence="15">
    <location>
        <begin position="258"/>
        <end position="300"/>
    </location>
</feature>
<dbReference type="Pfam" id="PF08448">
    <property type="entry name" value="PAS_4"/>
    <property type="match status" value="1"/>
</dbReference>
<dbReference type="CDD" id="cd06225">
    <property type="entry name" value="HAMP"/>
    <property type="match status" value="1"/>
</dbReference>
<dbReference type="Gene3D" id="3.30.450.20">
    <property type="entry name" value="PAS domain"/>
    <property type="match status" value="1"/>
</dbReference>
<dbReference type="InterPro" id="IPR050351">
    <property type="entry name" value="BphY/WalK/GraS-like"/>
</dbReference>
<dbReference type="SMART" id="SM00304">
    <property type="entry name" value="HAMP"/>
    <property type="match status" value="1"/>
</dbReference>
<dbReference type="InterPro" id="IPR003594">
    <property type="entry name" value="HATPase_dom"/>
</dbReference>
<evidence type="ECO:0000256" key="7">
    <source>
        <dbReference type="ARBA" id="ARBA00022741"/>
    </source>
</evidence>
<dbReference type="EMBL" id="FNFD01000012">
    <property type="protein sequence ID" value="SDK93226.1"/>
    <property type="molecule type" value="Genomic_DNA"/>
</dbReference>
<keyword evidence="8 18" id="KW-0418">Kinase</keyword>
<accession>A0A1G9FXR8</accession>
<feature type="domain" description="HAMP" evidence="17">
    <location>
        <begin position="197"/>
        <end position="249"/>
    </location>
</feature>
<dbReference type="PROSITE" id="PS50109">
    <property type="entry name" value="HIS_KIN"/>
    <property type="match status" value="1"/>
</dbReference>
<dbReference type="GO" id="GO:0005524">
    <property type="term" value="F:ATP binding"/>
    <property type="evidence" value="ECO:0007669"/>
    <property type="project" value="UniProtKB-KW"/>
</dbReference>
<feature type="transmembrane region" description="Helical" evidence="13">
    <location>
        <begin position="12"/>
        <end position="36"/>
    </location>
</feature>
<dbReference type="InterPro" id="IPR004358">
    <property type="entry name" value="Sig_transdc_His_kin-like_C"/>
</dbReference>
<reference evidence="18 19" key="1">
    <citation type="submission" date="2016-10" db="EMBL/GenBank/DDBJ databases">
        <authorList>
            <person name="de Groot N.N."/>
        </authorList>
    </citation>
    <scope>NUCLEOTIDE SEQUENCE [LARGE SCALE GENOMIC DNA]</scope>
    <source>
        <strain evidence="18 19">JCM 21544</strain>
    </source>
</reference>
<keyword evidence="10 13" id="KW-1133">Transmembrane helix</keyword>
<dbReference type="Pfam" id="PF00512">
    <property type="entry name" value="HisKA"/>
    <property type="match status" value="1"/>
</dbReference>
<dbReference type="Pfam" id="PF16767">
    <property type="entry name" value="KinB_sensor"/>
    <property type="match status" value="1"/>
</dbReference>
<dbReference type="Gene3D" id="6.10.340.10">
    <property type="match status" value="1"/>
</dbReference>
<evidence type="ECO:0000256" key="11">
    <source>
        <dbReference type="ARBA" id="ARBA00023012"/>
    </source>
</evidence>
<evidence type="ECO:0000256" key="13">
    <source>
        <dbReference type="SAM" id="Phobius"/>
    </source>
</evidence>
<protein>
    <recommendedName>
        <fullName evidence="3">histidine kinase</fullName>
        <ecNumber evidence="3">2.7.13.3</ecNumber>
    </recommendedName>
</protein>
<keyword evidence="7" id="KW-0547">Nucleotide-binding</keyword>
<dbReference type="NCBIfam" id="TIGR00229">
    <property type="entry name" value="sensory_box"/>
    <property type="match status" value="1"/>
</dbReference>
<dbReference type="Proteomes" id="UP000198706">
    <property type="component" value="Unassembled WGS sequence"/>
</dbReference>
<keyword evidence="9" id="KW-0067">ATP-binding</keyword>
<dbReference type="RefSeq" id="WP_084338581.1">
    <property type="nucleotide sequence ID" value="NZ_CBKZNZ010000031.1"/>
</dbReference>
<dbReference type="CDD" id="cd00130">
    <property type="entry name" value="PAS"/>
    <property type="match status" value="1"/>
</dbReference>
<dbReference type="SUPFAM" id="SSF55874">
    <property type="entry name" value="ATPase domain of HSP90 chaperone/DNA topoisomerase II/histidine kinase"/>
    <property type="match status" value="1"/>
</dbReference>
<gene>
    <name evidence="18" type="ORF">SAMN05216186_11238</name>
</gene>
<dbReference type="CDD" id="cd00075">
    <property type="entry name" value="HATPase"/>
    <property type="match status" value="1"/>
</dbReference>
<dbReference type="SMART" id="SM00388">
    <property type="entry name" value="HisKA"/>
    <property type="match status" value="1"/>
</dbReference>
<evidence type="ECO:0000259" key="16">
    <source>
        <dbReference type="PROSITE" id="PS50113"/>
    </source>
</evidence>
<evidence type="ECO:0000259" key="15">
    <source>
        <dbReference type="PROSITE" id="PS50112"/>
    </source>
</evidence>
<dbReference type="SUPFAM" id="SSF158472">
    <property type="entry name" value="HAMP domain-like"/>
    <property type="match status" value="1"/>
</dbReference>
<dbReference type="InterPro" id="IPR003660">
    <property type="entry name" value="HAMP_dom"/>
</dbReference>
<evidence type="ECO:0000256" key="1">
    <source>
        <dbReference type="ARBA" id="ARBA00000085"/>
    </source>
</evidence>
<sequence length="597" mass="66696">MNRHLPVKLRTRLFLSISALMTVALLGLILGLTGVVQMANSQKELINQNYGTIKNGIQLRQAFTDQLVILLNEHPDFDALHEAQREFQDYLSVALEESRNDSRYNHYQAVAANYAKLLEVLDQPPQRRREILDDAAFAEAISSLQRSLIDVQQQSIDNVLVMEAHSRERALLVAGLLGIVGVAVLLIGFVTAHSFARRFSAPIEQLAHAADEIGQGNFQITLPIAPEAELSSFIRRFGLMAEALSLFKQTNVEALSSGQRRLQAVLDSIDDGLLIIDRQGRLEHANPVAQRQLGWTSEHIGQSLGAALDHAELDEAVQQVLNNQPLEKPLQDLEIQVDGDTRLLNWRLSTVGHDDGRVMGAVMVLRDVTEQRAFERVRNEFVLRASHELRTPVTGMHMAFALLRERLRFSPEARESELLRTVDEEMHRLVRLINDLLNFSRYQSGQQKLELSPCDVGELLERTRLRFAAQAAEHDINLQVELQSPLPRLLADHLQLERALDNLVGNALRHTPNGGQICLQARRHGDRLIISVEDTGEGIPYSQQARIFEPFVQIGTKKGGTGLGLALCKEIAQLHGGRLGVHSRLGQGTIFYLALPV</sequence>
<dbReference type="GO" id="GO:0005886">
    <property type="term" value="C:plasma membrane"/>
    <property type="evidence" value="ECO:0007669"/>
    <property type="project" value="UniProtKB-ARBA"/>
</dbReference>
<dbReference type="InterPro" id="IPR000700">
    <property type="entry name" value="PAS-assoc_C"/>
</dbReference>
<comment type="subcellular location">
    <subcellularLocation>
        <location evidence="2">Membrane</location>
        <topology evidence="2">Multi-pass membrane protein</topology>
    </subcellularLocation>
</comment>
<dbReference type="InterPro" id="IPR035965">
    <property type="entry name" value="PAS-like_dom_sf"/>
</dbReference>
<evidence type="ECO:0000256" key="6">
    <source>
        <dbReference type="ARBA" id="ARBA00022692"/>
    </source>
</evidence>
<dbReference type="SUPFAM" id="SSF55785">
    <property type="entry name" value="PYP-like sensor domain (PAS domain)"/>
    <property type="match status" value="1"/>
</dbReference>
<dbReference type="Gene3D" id="3.30.565.10">
    <property type="entry name" value="Histidine kinase-like ATPase, C-terminal domain"/>
    <property type="match status" value="1"/>
</dbReference>
<evidence type="ECO:0000256" key="5">
    <source>
        <dbReference type="ARBA" id="ARBA00022679"/>
    </source>
</evidence>
<keyword evidence="6 13" id="KW-0812">Transmembrane</keyword>
<dbReference type="PANTHER" id="PTHR42878">
    <property type="entry name" value="TWO-COMPONENT HISTIDINE KINASE"/>
    <property type="match status" value="1"/>
</dbReference>
<comment type="catalytic activity">
    <reaction evidence="1">
        <text>ATP + protein L-histidine = ADP + protein N-phospho-L-histidine.</text>
        <dbReference type="EC" id="2.7.13.3"/>
    </reaction>
</comment>
<dbReference type="PROSITE" id="PS50112">
    <property type="entry name" value="PAS"/>
    <property type="match status" value="1"/>
</dbReference>